<dbReference type="Gene3D" id="3.40.50.300">
    <property type="entry name" value="P-loop containing nucleotide triphosphate hydrolases"/>
    <property type="match status" value="1"/>
</dbReference>
<feature type="region of interest" description="Disordered" evidence="1">
    <location>
        <begin position="278"/>
        <end position="303"/>
    </location>
</feature>
<accession>A0ABV9EDW5</accession>
<dbReference type="EMBL" id="JBHSFN010000006">
    <property type="protein sequence ID" value="MFC4586681.1"/>
    <property type="molecule type" value="Genomic_DNA"/>
</dbReference>
<keyword evidence="4" id="KW-1185">Reference proteome</keyword>
<evidence type="ECO:0000313" key="3">
    <source>
        <dbReference type="EMBL" id="MFC4586681.1"/>
    </source>
</evidence>
<reference evidence="4" key="1">
    <citation type="journal article" date="2019" name="Int. J. Syst. Evol. Microbiol.">
        <title>The Global Catalogue of Microorganisms (GCM) 10K type strain sequencing project: providing services to taxonomists for standard genome sequencing and annotation.</title>
        <authorList>
            <consortium name="The Broad Institute Genomics Platform"/>
            <consortium name="The Broad Institute Genome Sequencing Center for Infectious Disease"/>
            <person name="Wu L."/>
            <person name="Ma J."/>
        </authorList>
    </citation>
    <scope>NUCLEOTIDE SEQUENCE [LARGE SCALE GENOMIC DNA]</scope>
    <source>
        <strain evidence="4">CCUG 49560</strain>
    </source>
</reference>
<evidence type="ECO:0000256" key="1">
    <source>
        <dbReference type="SAM" id="MobiDB-lite"/>
    </source>
</evidence>
<evidence type="ECO:0000313" key="4">
    <source>
        <dbReference type="Proteomes" id="UP001595891"/>
    </source>
</evidence>
<dbReference type="Proteomes" id="UP001595891">
    <property type="component" value="Unassembled WGS sequence"/>
</dbReference>
<dbReference type="SUPFAM" id="SSF52540">
    <property type="entry name" value="P-loop containing nucleoside triphosphate hydrolases"/>
    <property type="match status" value="1"/>
</dbReference>
<dbReference type="InterPro" id="IPR003593">
    <property type="entry name" value="AAA+_ATPase"/>
</dbReference>
<dbReference type="InterPro" id="IPR027417">
    <property type="entry name" value="P-loop_NTPase"/>
</dbReference>
<sequence>MSSDQGRRPGDPHSIAIWGAPGSGKTTFLAALNIALILKNGPWRIIGADPGSLDFLKEMTDKLTHQRRFPEATSTLSDYRWLLSRRPEEQVKGLLGRRKGSPAWRIGVNVLDAPGRSFGAERTGHGTDREALIDELALSRGIVYLFDPIRELTDGDAFSHLHGVLADLAGRMLAKDEFGDDMLPHYLAVCVTKFDEIKVLETAEKLGLLGYPEDVQESPRVDDEDAEELFRELCAASPSGNARLVLPTLNQFFHPERIKFFVTSSIGFYVDPEKGRFDPDDVQNLTPEASADGPQGPGSGNRIRIRGPVGPINVMEPMIWLGQRMAGEQQGKEAGG</sequence>
<dbReference type="RefSeq" id="WP_262842401.1">
    <property type="nucleotide sequence ID" value="NZ_JANZYP010000011.1"/>
</dbReference>
<protein>
    <recommendedName>
        <fullName evidence="2">AAA+ ATPase domain-containing protein</fullName>
    </recommendedName>
</protein>
<organism evidence="3 4">
    <name type="scientific">Sphaerisporangium corydalis</name>
    <dbReference type="NCBI Taxonomy" id="1441875"/>
    <lineage>
        <taxon>Bacteria</taxon>
        <taxon>Bacillati</taxon>
        <taxon>Actinomycetota</taxon>
        <taxon>Actinomycetes</taxon>
        <taxon>Streptosporangiales</taxon>
        <taxon>Streptosporangiaceae</taxon>
        <taxon>Sphaerisporangium</taxon>
    </lineage>
</organism>
<feature type="domain" description="AAA+ ATPase" evidence="2">
    <location>
        <begin position="11"/>
        <end position="189"/>
    </location>
</feature>
<evidence type="ECO:0000259" key="2">
    <source>
        <dbReference type="SMART" id="SM00382"/>
    </source>
</evidence>
<comment type="caution">
    <text evidence="3">The sequence shown here is derived from an EMBL/GenBank/DDBJ whole genome shotgun (WGS) entry which is preliminary data.</text>
</comment>
<gene>
    <name evidence="3" type="ORF">ACFO8L_11385</name>
</gene>
<name>A0ABV9EDW5_9ACTN</name>
<dbReference type="SMART" id="SM00382">
    <property type="entry name" value="AAA"/>
    <property type="match status" value="1"/>
</dbReference>
<proteinExistence type="predicted"/>